<evidence type="ECO:0000313" key="4">
    <source>
        <dbReference type="Proteomes" id="UP000320735"/>
    </source>
</evidence>
<dbReference type="Proteomes" id="UP000320735">
    <property type="component" value="Unassembled WGS sequence"/>
</dbReference>
<dbReference type="EMBL" id="SJPP01000005">
    <property type="protein sequence ID" value="TWU04207.1"/>
    <property type="molecule type" value="Genomic_DNA"/>
</dbReference>
<comment type="caution">
    <text evidence="3">The sequence shown here is derived from an EMBL/GenBank/DDBJ whole genome shotgun (WGS) entry which is preliminary data.</text>
</comment>
<dbReference type="GO" id="GO:0016020">
    <property type="term" value="C:membrane"/>
    <property type="evidence" value="ECO:0007669"/>
    <property type="project" value="InterPro"/>
</dbReference>
<feature type="signal peptide" evidence="2">
    <location>
        <begin position="1"/>
        <end position="26"/>
    </location>
</feature>
<sequence precursor="true">MHKSVRYLLGLIVTCCIWLNTASSFAQQSLAPACDAAQGNYFCSNATNPCADWLTSPNMLGDLGGARSGLAESGILYNASLTNFYQGVASGGNQQTFDNGGKVDQFVIFEGGKLGLDEGFTAIMHAETRYGEDVILDAAPLVPVNTNLLYPSLNNETAITGLLFQQALSEEWAVAFGKFNAVDLWNMVYPQTGRGVTGFMNASMILPMSFTKTFPLSTLGGGVMRMKDKQIQGALLVYDSNNSTTTSGFDRLFDNGAIVLGLWRFFTEFNELPGSHLFGGTWASGNYSSLDRLDWAFIPGQGIVAGPQSGSWFLMYVAEQKIWIDPCNLNRNVGLLSQWGLADENTNPYRWTGNVALQAQGLIRGRDKDTMGVGYFYSGLSGQFKTLQRQFDVNDLQGGELYYNATITPWFHLTADLQIVEPSVRFNDTAVVFGLRAQLLL</sequence>
<gene>
    <name evidence="3" type="ORF">CA54_60890</name>
</gene>
<protein>
    <submittedName>
        <fullName evidence="3">Carbohydrate-selective porin, OprB family</fullName>
    </submittedName>
</protein>
<reference evidence="3 4" key="1">
    <citation type="submission" date="2019-02" db="EMBL/GenBank/DDBJ databases">
        <title>Deep-cultivation of Planctomycetes and their phenomic and genomic characterization uncovers novel biology.</title>
        <authorList>
            <person name="Wiegand S."/>
            <person name="Jogler M."/>
            <person name="Boedeker C."/>
            <person name="Pinto D."/>
            <person name="Vollmers J."/>
            <person name="Rivas-Marin E."/>
            <person name="Kohn T."/>
            <person name="Peeters S.H."/>
            <person name="Heuer A."/>
            <person name="Rast P."/>
            <person name="Oberbeckmann S."/>
            <person name="Bunk B."/>
            <person name="Jeske O."/>
            <person name="Meyerdierks A."/>
            <person name="Storesund J.E."/>
            <person name="Kallscheuer N."/>
            <person name="Luecker S."/>
            <person name="Lage O.M."/>
            <person name="Pohl T."/>
            <person name="Merkel B.J."/>
            <person name="Hornburger P."/>
            <person name="Mueller R.-W."/>
            <person name="Bruemmer F."/>
            <person name="Labrenz M."/>
            <person name="Spormann A.M."/>
            <person name="Op Den Camp H."/>
            <person name="Overmann J."/>
            <person name="Amann R."/>
            <person name="Jetten M.S.M."/>
            <person name="Mascher T."/>
            <person name="Medema M.H."/>
            <person name="Devos D.P."/>
            <person name="Kaster A.-K."/>
            <person name="Ovreas L."/>
            <person name="Rohde M."/>
            <person name="Galperin M.Y."/>
            <person name="Jogler C."/>
        </authorList>
    </citation>
    <scope>NUCLEOTIDE SEQUENCE [LARGE SCALE GENOMIC DNA]</scope>
    <source>
        <strain evidence="3 4">CA54</strain>
    </source>
</reference>
<dbReference type="InterPro" id="IPR052932">
    <property type="entry name" value="OprB_Porin"/>
</dbReference>
<dbReference type="PANTHER" id="PTHR37944:SF1">
    <property type="entry name" value="PORIN B"/>
    <property type="match status" value="1"/>
</dbReference>
<dbReference type="Gene3D" id="2.40.160.180">
    <property type="entry name" value="Carbohydrate-selective porin OprB"/>
    <property type="match status" value="1"/>
</dbReference>
<accession>A0A5C6AXH6</accession>
<dbReference type="RefSeq" id="WP_146374464.1">
    <property type="nucleotide sequence ID" value="NZ_SJPP01000005.1"/>
</dbReference>
<dbReference type="PANTHER" id="PTHR37944">
    <property type="entry name" value="PORIN B"/>
    <property type="match status" value="1"/>
</dbReference>
<dbReference type="GO" id="GO:0015288">
    <property type="term" value="F:porin activity"/>
    <property type="evidence" value="ECO:0007669"/>
    <property type="project" value="InterPro"/>
</dbReference>
<keyword evidence="2" id="KW-0732">Signal</keyword>
<name>A0A5C6AXH6_9PLAN</name>
<comment type="similarity">
    <text evidence="1 2">Belongs to the OprB family.</text>
</comment>
<dbReference type="OrthoDB" id="177316at2"/>
<dbReference type="Pfam" id="PF04966">
    <property type="entry name" value="OprB"/>
    <property type="match status" value="1"/>
</dbReference>
<evidence type="ECO:0000256" key="2">
    <source>
        <dbReference type="RuleBase" id="RU363072"/>
    </source>
</evidence>
<evidence type="ECO:0000313" key="3">
    <source>
        <dbReference type="EMBL" id="TWU04207.1"/>
    </source>
</evidence>
<keyword evidence="4" id="KW-1185">Reference proteome</keyword>
<evidence type="ECO:0000256" key="1">
    <source>
        <dbReference type="ARBA" id="ARBA00008769"/>
    </source>
</evidence>
<dbReference type="AlphaFoldDB" id="A0A5C6AXH6"/>
<dbReference type="InterPro" id="IPR007049">
    <property type="entry name" value="Carb-sel_porin_OprB"/>
</dbReference>
<dbReference type="GO" id="GO:0008643">
    <property type="term" value="P:carbohydrate transport"/>
    <property type="evidence" value="ECO:0007669"/>
    <property type="project" value="InterPro"/>
</dbReference>
<dbReference type="InterPro" id="IPR038673">
    <property type="entry name" value="OprB_sf"/>
</dbReference>
<organism evidence="3 4">
    <name type="scientific">Symmachiella macrocystis</name>
    <dbReference type="NCBI Taxonomy" id="2527985"/>
    <lineage>
        <taxon>Bacteria</taxon>
        <taxon>Pseudomonadati</taxon>
        <taxon>Planctomycetota</taxon>
        <taxon>Planctomycetia</taxon>
        <taxon>Planctomycetales</taxon>
        <taxon>Planctomycetaceae</taxon>
        <taxon>Symmachiella</taxon>
    </lineage>
</organism>
<proteinExistence type="inferred from homology"/>
<feature type="chain" id="PRO_5023059950" evidence="2">
    <location>
        <begin position="27"/>
        <end position="441"/>
    </location>
</feature>